<dbReference type="Gene3D" id="3.40.50.300">
    <property type="entry name" value="P-loop containing nucleotide triphosphate hydrolases"/>
    <property type="match status" value="1"/>
</dbReference>
<reference evidence="2" key="1">
    <citation type="journal article" date="2015" name="Nature">
        <title>Complex archaea that bridge the gap between prokaryotes and eukaryotes.</title>
        <authorList>
            <person name="Spang A."/>
            <person name="Saw J.H."/>
            <person name="Jorgensen S.L."/>
            <person name="Zaremba-Niedzwiedzka K."/>
            <person name="Martijn J."/>
            <person name="Lind A.E."/>
            <person name="van Eijk R."/>
            <person name="Schleper C."/>
            <person name="Guy L."/>
            <person name="Ettema T.J."/>
        </authorList>
    </citation>
    <scope>NUCLEOTIDE SEQUENCE</scope>
</reference>
<dbReference type="Pfam" id="PF13175">
    <property type="entry name" value="AAA_15"/>
    <property type="match status" value="1"/>
</dbReference>
<dbReference type="InterPro" id="IPR041685">
    <property type="entry name" value="AAA_GajA/Old/RecF-like"/>
</dbReference>
<dbReference type="SUPFAM" id="SSF52540">
    <property type="entry name" value="P-loop containing nucleoside triphosphate hydrolases"/>
    <property type="match status" value="1"/>
</dbReference>
<evidence type="ECO:0000313" key="2">
    <source>
        <dbReference type="EMBL" id="KKM67243.1"/>
    </source>
</evidence>
<evidence type="ECO:0000259" key="1">
    <source>
        <dbReference type="Pfam" id="PF13175"/>
    </source>
</evidence>
<sequence length="105" mass="11831">MLNNLRIKNYQSHKDTILDFHPGINAIIPADPENPNDIGKSSVFRAIEILQGRRHYPPRHFSNFAGKEGITEISADLSEGQTVKLEKHVKRNKKGGESEEEAILN</sequence>
<dbReference type="AlphaFoldDB" id="A0A0F9JCF2"/>
<name>A0A0F9JCF2_9ZZZZ</name>
<organism evidence="2">
    <name type="scientific">marine sediment metagenome</name>
    <dbReference type="NCBI Taxonomy" id="412755"/>
    <lineage>
        <taxon>unclassified sequences</taxon>
        <taxon>metagenomes</taxon>
        <taxon>ecological metagenomes</taxon>
    </lineage>
</organism>
<proteinExistence type="predicted"/>
<dbReference type="InterPro" id="IPR027417">
    <property type="entry name" value="P-loop_NTPase"/>
</dbReference>
<protein>
    <recommendedName>
        <fullName evidence="1">Endonuclease GajA/Old nuclease/RecF-like AAA domain-containing protein</fullName>
    </recommendedName>
</protein>
<gene>
    <name evidence="2" type="ORF">LCGC14_1473090</name>
</gene>
<dbReference type="EMBL" id="LAZR01010382">
    <property type="protein sequence ID" value="KKM67243.1"/>
    <property type="molecule type" value="Genomic_DNA"/>
</dbReference>
<comment type="caution">
    <text evidence="2">The sequence shown here is derived from an EMBL/GenBank/DDBJ whole genome shotgun (WGS) entry which is preliminary data.</text>
</comment>
<accession>A0A0F9JCF2</accession>
<feature type="domain" description="Endonuclease GajA/Old nuclease/RecF-like AAA" evidence="1">
    <location>
        <begin position="1"/>
        <end position="85"/>
    </location>
</feature>